<reference evidence="1 2" key="1">
    <citation type="submission" date="2024-01" db="EMBL/GenBank/DDBJ databases">
        <title>Genome assemblies of Stephania.</title>
        <authorList>
            <person name="Yang L."/>
        </authorList>
    </citation>
    <scope>NUCLEOTIDE SEQUENCE [LARGE SCALE GENOMIC DNA]</scope>
    <source>
        <strain evidence="1">JXDWG</strain>
        <tissue evidence="1">Leaf</tissue>
    </source>
</reference>
<keyword evidence="2" id="KW-1185">Reference proteome</keyword>
<accession>A0AAP0EMG4</accession>
<evidence type="ECO:0000313" key="2">
    <source>
        <dbReference type="Proteomes" id="UP001419268"/>
    </source>
</evidence>
<name>A0AAP0EMG4_9MAGN</name>
<dbReference type="EMBL" id="JBBNAG010000011">
    <property type="protein sequence ID" value="KAK9094492.1"/>
    <property type="molecule type" value="Genomic_DNA"/>
</dbReference>
<evidence type="ECO:0000313" key="1">
    <source>
        <dbReference type="EMBL" id="KAK9094492.1"/>
    </source>
</evidence>
<protein>
    <submittedName>
        <fullName evidence="1">Uncharacterized protein</fullName>
    </submittedName>
</protein>
<gene>
    <name evidence="1" type="ORF">Scep_025961</name>
</gene>
<dbReference type="Proteomes" id="UP001419268">
    <property type="component" value="Unassembled WGS sequence"/>
</dbReference>
<proteinExistence type="predicted"/>
<comment type="caution">
    <text evidence="1">The sequence shown here is derived from an EMBL/GenBank/DDBJ whole genome shotgun (WGS) entry which is preliminary data.</text>
</comment>
<dbReference type="AlphaFoldDB" id="A0AAP0EMG4"/>
<organism evidence="1 2">
    <name type="scientific">Stephania cephalantha</name>
    <dbReference type="NCBI Taxonomy" id="152367"/>
    <lineage>
        <taxon>Eukaryota</taxon>
        <taxon>Viridiplantae</taxon>
        <taxon>Streptophyta</taxon>
        <taxon>Embryophyta</taxon>
        <taxon>Tracheophyta</taxon>
        <taxon>Spermatophyta</taxon>
        <taxon>Magnoliopsida</taxon>
        <taxon>Ranunculales</taxon>
        <taxon>Menispermaceae</taxon>
        <taxon>Menispermoideae</taxon>
        <taxon>Cissampelideae</taxon>
        <taxon>Stephania</taxon>
    </lineage>
</organism>
<sequence>MCGVYGAKVSPTHRVTLVHYISTIRGLMADAVARDRVRDPVECTDRDIDLVMHRDKDMDMFHLDRYFNVSDVALTYIDGRRQMVCSLLGGLGGAQLVAEEPKFCREEPSPTE</sequence>